<comment type="caution">
    <text evidence="1">The sequence shown here is derived from an EMBL/GenBank/DDBJ whole genome shotgun (WGS) entry which is preliminary data.</text>
</comment>
<dbReference type="Proteomes" id="UP000782554">
    <property type="component" value="Unassembled WGS sequence"/>
</dbReference>
<dbReference type="RefSeq" id="WP_221604044.1">
    <property type="nucleotide sequence ID" value="NZ_JAIGNU010000007.1"/>
</dbReference>
<evidence type="ECO:0000313" key="2">
    <source>
        <dbReference type="Proteomes" id="UP000782554"/>
    </source>
</evidence>
<gene>
    <name evidence="1" type="ORF">K3181_15525</name>
</gene>
<organism evidence="1 2">
    <name type="scientific">Qipengyuania mesophila</name>
    <dbReference type="NCBI Taxonomy" id="2867246"/>
    <lineage>
        <taxon>Bacteria</taxon>
        <taxon>Pseudomonadati</taxon>
        <taxon>Pseudomonadota</taxon>
        <taxon>Alphaproteobacteria</taxon>
        <taxon>Sphingomonadales</taxon>
        <taxon>Erythrobacteraceae</taxon>
        <taxon>Qipengyuania</taxon>
    </lineage>
</organism>
<evidence type="ECO:0000313" key="1">
    <source>
        <dbReference type="EMBL" id="MBX7502850.1"/>
    </source>
</evidence>
<reference evidence="1 2" key="1">
    <citation type="submission" date="2021-08" db="EMBL/GenBank/DDBJ databases">
        <title>Comparative Genomics Analysis of the Genus Qipengyuania Reveals Extensive Genetic Diversity and Metabolic Versatility, Including the Description of Fifteen Novel Species.</title>
        <authorList>
            <person name="Liu Y."/>
        </authorList>
    </citation>
    <scope>NUCLEOTIDE SEQUENCE [LARGE SCALE GENOMIC DNA]</scope>
    <source>
        <strain evidence="1 2">YG27</strain>
    </source>
</reference>
<protein>
    <submittedName>
        <fullName evidence="1">Uncharacterized protein</fullName>
    </submittedName>
</protein>
<sequence length="86" mass="9286">MQDGLDDLAARAREVAEKAIAAKNGKPTSLDALHKAMMAYRAAAVKYIAHPSVGDFVRADATRHDGETRQAVEQIAALIDQLNELN</sequence>
<keyword evidence="2" id="KW-1185">Reference proteome</keyword>
<name>A0ABS7JYV9_9SPHN</name>
<proteinExistence type="predicted"/>
<dbReference type="EMBL" id="JAIGNU010000007">
    <property type="protein sequence ID" value="MBX7502850.1"/>
    <property type="molecule type" value="Genomic_DNA"/>
</dbReference>
<accession>A0ABS7JYV9</accession>